<comment type="caution">
    <text evidence="3">The sequence shown here is derived from an EMBL/GenBank/DDBJ whole genome shotgun (WGS) entry which is preliminary data.</text>
</comment>
<evidence type="ECO:0000259" key="2">
    <source>
        <dbReference type="Pfam" id="PF20152"/>
    </source>
</evidence>
<feature type="transmembrane region" description="Helical" evidence="1">
    <location>
        <begin position="175"/>
        <end position="196"/>
    </location>
</feature>
<dbReference type="PANTHER" id="PTHR40465:SF1">
    <property type="entry name" value="DUF6534 DOMAIN-CONTAINING PROTEIN"/>
    <property type="match status" value="1"/>
</dbReference>
<feature type="transmembrane region" description="Helical" evidence="1">
    <location>
        <begin position="101"/>
        <end position="121"/>
    </location>
</feature>
<dbReference type="PANTHER" id="PTHR40465">
    <property type="entry name" value="CHROMOSOME 1, WHOLE GENOME SHOTGUN SEQUENCE"/>
    <property type="match status" value="1"/>
</dbReference>
<sequence>MSTTSAAAAATRAALQPTIDATVGAIFIGFAFACTIYGIVITQMFVYFRNYPGDRTWFKWLVVFILILETADQAFIAHMLYHYCITNYGNLQALLQARTTWSLILQLTAGAAVGCIVKCYFAFRVWRFSNRNIWITGLIVLLALGQLGLAITYTVEAFKLPDIFAVHELRTLGTISLGVGVATDIVTAVALCFFLNKLRTGLKSSDSLVNNLCAYAINTGVLTSTVSVATLVLYNGIHGLNLYFVATYFILSKLYAISFMATLNTRRTIRGRGTDAQGGATTNNTNMFHLGTRLPSMAPTDLNQWDVVYPPALKAQEVHQEFVEELHYNSAYFPGHHDKPQAI</sequence>
<gene>
    <name evidence="3" type="ORF">FA13DRAFT_54167</name>
</gene>
<dbReference type="EMBL" id="QPFP01000001">
    <property type="protein sequence ID" value="TEB40106.1"/>
    <property type="molecule type" value="Genomic_DNA"/>
</dbReference>
<keyword evidence="1" id="KW-0472">Membrane</keyword>
<organism evidence="3 4">
    <name type="scientific">Coprinellus micaceus</name>
    <name type="common">Glistening ink-cap mushroom</name>
    <name type="synonym">Coprinus micaceus</name>
    <dbReference type="NCBI Taxonomy" id="71717"/>
    <lineage>
        <taxon>Eukaryota</taxon>
        <taxon>Fungi</taxon>
        <taxon>Dikarya</taxon>
        <taxon>Basidiomycota</taxon>
        <taxon>Agaricomycotina</taxon>
        <taxon>Agaricomycetes</taxon>
        <taxon>Agaricomycetidae</taxon>
        <taxon>Agaricales</taxon>
        <taxon>Agaricineae</taxon>
        <taxon>Psathyrellaceae</taxon>
        <taxon>Coprinellus</taxon>
    </lineage>
</organism>
<dbReference type="AlphaFoldDB" id="A0A4Y7U0Z2"/>
<feature type="domain" description="DUF6534" evidence="2">
    <location>
        <begin position="181"/>
        <end position="267"/>
    </location>
</feature>
<dbReference type="OrthoDB" id="3190888at2759"/>
<dbReference type="Pfam" id="PF20152">
    <property type="entry name" value="DUF6534"/>
    <property type="match status" value="1"/>
</dbReference>
<feature type="transmembrane region" description="Helical" evidence="1">
    <location>
        <begin position="133"/>
        <end position="155"/>
    </location>
</feature>
<dbReference type="Proteomes" id="UP000298030">
    <property type="component" value="Unassembled WGS sequence"/>
</dbReference>
<evidence type="ECO:0000313" key="4">
    <source>
        <dbReference type="Proteomes" id="UP000298030"/>
    </source>
</evidence>
<dbReference type="InterPro" id="IPR045339">
    <property type="entry name" value="DUF6534"/>
</dbReference>
<keyword evidence="1" id="KW-0812">Transmembrane</keyword>
<accession>A0A4Y7U0Z2</accession>
<evidence type="ECO:0000256" key="1">
    <source>
        <dbReference type="SAM" id="Phobius"/>
    </source>
</evidence>
<reference evidence="3 4" key="1">
    <citation type="journal article" date="2019" name="Nat. Ecol. Evol.">
        <title>Megaphylogeny resolves global patterns of mushroom evolution.</title>
        <authorList>
            <person name="Varga T."/>
            <person name="Krizsan K."/>
            <person name="Foldi C."/>
            <person name="Dima B."/>
            <person name="Sanchez-Garcia M."/>
            <person name="Sanchez-Ramirez S."/>
            <person name="Szollosi G.J."/>
            <person name="Szarkandi J.G."/>
            <person name="Papp V."/>
            <person name="Albert L."/>
            <person name="Andreopoulos W."/>
            <person name="Angelini C."/>
            <person name="Antonin V."/>
            <person name="Barry K.W."/>
            <person name="Bougher N.L."/>
            <person name="Buchanan P."/>
            <person name="Buyck B."/>
            <person name="Bense V."/>
            <person name="Catcheside P."/>
            <person name="Chovatia M."/>
            <person name="Cooper J."/>
            <person name="Damon W."/>
            <person name="Desjardin D."/>
            <person name="Finy P."/>
            <person name="Geml J."/>
            <person name="Haridas S."/>
            <person name="Hughes K."/>
            <person name="Justo A."/>
            <person name="Karasinski D."/>
            <person name="Kautmanova I."/>
            <person name="Kiss B."/>
            <person name="Kocsube S."/>
            <person name="Kotiranta H."/>
            <person name="LaButti K.M."/>
            <person name="Lechner B.E."/>
            <person name="Liimatainen K."/>
            <person name="Lipzen A."/>
            <person name="Lukacs Z."/>
            <person name="Mihaltcheva S."/>
            <person name="Morgado L.N."/>
            <person name="Niskanen T."/>
            <person name="Noordeloos M.E."/>
            <person name="Ohm R.A."/>
            <person name="Ortiz-Santana B."/>
            <person name="Ovrebo C."/>
            <person name="Racz N."/>
            <person name="Riley R."/>
            <person name="Savchenko A."/>
            <person name="Shiryaev A."/>
            <person name="Soop K."/>
            <person name="Spirin V."/>
            <person name="Szebenyi C."/>
            <person name="Tomsovsky M."/>
            <person name="Tulloss R.E."/>
            <person name="Uehling J."/>
            <person name="Grigoriev I.V."/>
            <person name="Vagvolgyi C."/>
            <person name="Papp T."/>
            <person name="Martin F.M."/>
            <person name="Miettinen O."/>
            <person name="Hibbett D.S."/>
            <person name="Nagy L.G."/>
        </authorList>
    </citation>
    <scope>NUCLEOTIDE SEQUENCE [LARGE SCALE GENOMIC DNA]</scope>
    <source>
        <strain evidence="3 4">FP101781</strain>
    </source>
</reference>
<name>A0A4Y7U0Z2_COPMI</name>
<feature type="transmembrane region" description="Helical" evidence="1">
    <location>
        <begin position="60"/>
        <end position="81"/>
    </location>
</feature>
<keyword evidence="1" id="KW-1133">Transmembrane helix</keyword>
<feature type="transmembrane region" description="Helical" evidence="1">
    <location>
        <begin position="208"/>
        <end position="234"/>
    </location>
</feature>
<protein>
    <recommendedName>
        <fullName evidence="2">DUF6534 domain-containing protein</fullName>
    </recommendedName>
</protein>
<feature type="transmembrane region" description="Helical" evidence="1">
    <location>
        <begin position="25"/>
        <end position="48"/>
    </location>
</feature>
<proteinExistence type="predicted"/>
<feature type="transmembrane region" description="Helical" evidence="1">
    <location>
        <begin position="240"/>
        <end position="263"/>
    </location>
</feature>
<keyword evidence="4" id="KW-1185">Reference proteome</keyword>
<evidence type="ECO:0000313" key="3">
    <source>
        <dbReference type="EMBL" id="TEB40106.1"/>
    </source>
</evidence>